<keyword evidence="8" id="KW-1185">Reference proteome</keyword>
<feature type="transmembrane region" description="Helical" evidence="5">
    <location>
        <begin position="191"/>
        <end position="211"/>
    </location>
</feature>
<dbReference type="EMBL" id="FNQN01000003">
    <property type="protein sequence ID" value="SEA15550.1"/>
    <property type="molecule type" value="Genomic_DNA"/>
</dbReference>
<gene>
    <name evidence="7" type="ORF">SAMN05660420_01409</name>
</gene>
<feature type="domain" description="EamA" evidence="6">
    <location>
        <begin position="17"/>
        <end position="149"/>
    </location>
</feature>
<dbReference type="Pfam" id="PF00892">
    <property type="entry name" value="EamA"/>
    <property type="match status" value="2"/>
</dbReference>
<organism evidence="7 8">
    <name type="scientific">Desulfuromusa kysingii</name>
    <dbReference type="NCBI Taxonomy" id="37625"/>
    <lineage>
        <taxon>Bacteria</taxon>
        <taxon>Pseudomonadati</taxon>
        <taxon>Thermodesulfobacteriota</taxon>
        <taxon>Desulfuromonadia</taxon>
        <taxon>Desulfuromonadales</taxon>
        <taxon>Geopsychrobacteraceae</taxon>
        <taxon>Desulfuromusa</taxon>
    </lineage>
</organism>
<name>A0A1H3YVW4_9BACT</name>
<dbReference type="InterPro" id="IPR037185">
    <property type="entry name" value="EmrE-like"/>
</dbReference>
<feature type="transmembrane region" description="Helical" evidence="5">
    <location>
        <begin position="132"/>
        <end position="149"/>
    </location>
</feature>
<feature type="transmembrane region" description="Helical" evidence="5">
    <location>
        <begin position="17"/>
        <end position="36"/>
    </location>
</feature>
<evidence type="ECO:0000313" key="7">
    <source>
        <dbReference type="EMBL" id="SEA15550.1"/>
    </source>
</evidence>
<evidence type="ECO:0000256" key="1">
    <source>
        <dbReference type="ARBA" id="ARBA00004141"/>
    </source>
</evidence>
<keyword evidence="3 5" id="KW-1133">Transmembrane helix</keyword>
<protein>
    <submittedName>
        <fullName evidence="7">EamA-like transporter family protein</fullName>
    </submittedName>
</protein>
<feature type="transmembrane region" description="Helical" evidence="5">
    <location>
        <begin position="105"/>
        <end position="125"/>
    </location>
</feature>
<dbReference type="GO" id="GO:0016020">
    <property type="term" value="C:membrane"/>
    <property type="evidence" value="ECO:0007669"/>
    <property type="project" value="UniProtKB-SubCell"/>
</dbReference>
<feature type="transmembrane region" description="Helical" evidence="5">
    <location>
        <begin position="161"/>
        <end position="179"/>
    </location>
</feature>
<dbReference type="PANTHER" id="PTHR22911:SF6">
    <property type="entry name" value="SOLUTE CARRIER FAMILY 35 MEMBER G1"/>
    <property type="match status" value="1"/>
</dbReference>
<feature type="transmembrane region" description="Helical" evidence="5">
    <location>
        <begin position="248"/>
        <end position="266"/>
    </location>
</feature>
<evidence type="ECO:0000256" key="2">
    <source>
        <dbReference type="ARBA" id="ARBA00022692"/>
    </source>
</evidence>
<feature type="transmembrane region" description="Helical" evidence="5">
    <location>
        <begin position="217"/>
        <end position="241"/>
    </location>
</feature>
<dbReference type="PANTHER" id="PTHR22911">
    <property type="entry name" value="ACYL-MALONYL CONDENSING ENZYME-RELATED"/>
    <property type="match status" value="1"/>
</dbReference>
<dbReference type="STRING" id="37625.SAMN05660420_01409"/>
<feature type="domain" description="EamA" evidence="6">
    <location>
        <begin position="158"/>
        <end position="284"/>
    </location>
</feature>
<dbReference type="AlphaFoldDB" id="A0A1H3YVW4"/>
<evidence type="ECO:0000256" key="5">
    <source>
        <dbReference type="SAM" id="Phobius"/>
    </source>
</evidence>
<dbReference type="OrthoDB" id="9790852at2"/>
<evidence type="ECO:0000259" key="6">
    <source>
        <dbReference type="Pfam" id="PF00892"/>
    </source>
</evidence>
<evidence type="ECO:0000256" key="3">
    <source>
        <dbReference type="ARBA" id="ARBA00022989"/>
    </source>
</evidence>
<accession>A0A1H3YVW4</accession>
<dbReference type="Proteomes" id="UP000199409">
    <property type="component" value="Unassembled WGS sequence"/>
</dbReference>
<evidence type="ECO:0000256" key="4">
    <source>
        <dbReference type="ARBA" id="ARBA00023136"/>
    </source>
</evidence>
<feature type="transmembrane region" description="Helical" evidence="5">
    <location>
        <begin position="80"/>
        <end position="99"/>
    </location>
</feature>
<feature type="transmembrane region" description="Helical" evidence="5">
    <location>
        <begin position="48"/>
        <end position="68"/>
    </location>
</feature>
<comment type="subcellular location">
    <subcellularLocation>
        <location evidence="1">Membrane</location>
        <topology evidence="1">Multi-pass membrane protein</topology>
    </subcellularLocation>
</comment>
<dbReference type="SUPFAM" id="SSF103481">
    <property type="entry name" value="Multidrug resistance efflux transporter EmrE"/>
    <property type="match status" value="2"/>
</dbReference>
<dbReference type="InterPro" id="IPR000620">
    <property type="entry name" value="EamA_dom"/>
</dbReference>
<reference evidence="7 8" key="1">
    <citation type="submission" date="2016-10" db="EMBL/GenBank/DDBJ databases">
        <authorList>
            <person name="de Groot N.N."/>
        </authorList>
    </citation>
    <scope>NUCLEOTIDE SEQUENCE [LARGE SCALE GENOMIC DNA]</scope>
    <source>
        <strain evidence="7 8">DSM 7343</strain>
    </source>
</reference>
<evidence type="ECO:0000313" key="8">
    <source>
        <dbReference type="Proteomes" id="UP000199409"/>
    </source>
</evidence>
<keyword evidence="2 5" id="KW-0812">Transmembrane</keyword>
<sequence>MNNQLPNFYSETSRKTLGWLAVFGSAFFFYLATLIIRWAEPYVTIESAYFVFARLFLGFIIVCITMAFQNKRLHPRKYHYLIGRTLANTVAVFCFYKAVELGSVAEANILNMTYPLFVAIFSWFFLRGQRDLLSLLIVAIAFCGVWLVLSPGKITPDLGNLWGLCSGITAAIAIIYLNISRRYHDSQTILFFMFGLGTTLMLIFFHDSIFIPNTKEFFFLFSCSVAGVLGQYLITYGFLFVTAVEGSIISSSRILLAAILGPILVAGPSLTISGWCGALLIFAANTGLALRKV</sequence>
<keyword evidence="4 5" id="KW-0472">Membrane</keyword>
<dbReference type="RefSeq" id="WP_092346119.1">
    <property type="nucleotide sequence ID" value="NZ_FNQN01000003.1"/>
</dbReference>
<proteinExistence type="predicted"/>